<dbReference type="STRING" id="92696.A0A4R0R325"/>
<evidence type="ECO:0000256" key="15">
    <source>
        <dbReference type="SAM" id="SignalP"/>
    </source>
</evidence>
<proteinExistence type="inferred from homology"/>
<evidence type="ECO:0000256" key="1">
    <source>
        <dbReference type="ARBA" id="ARBA00001971"/>
    </source>
</evidence>
<keyword evidence="10 13" id="KW-0408">Iron</keyword>
<evidence type="ECO:0000256" key="11">
    <source>
        <dbReference type="ARBA" id="ARBA00023033"/>
    </source>
</evidence>
<comment type="cofactor">
    <cofactor evidence="1 13">
        <name>heme</name>
        <dbReference type="ChEBI" id="CHEBI:30413"/>
    </cofactor>
</comment>
<comment type="subcellular location">
    <subcellularLocation>
        <location evidence="2">Membrane</location>
        <topology evidence="2">Single-pass membrane protein</topology>
    </subcellularLocation>
</comment>
<evidence type="ECO:0000256" key="13">
    <source>
        <dbReference type="PIRSR" id="PIRSR602401-1"/>
    </source>
</evidence>
<dbReference type="GO" id="GO:0004497">
    <property type="term" value="F:monooxygenase activity"/>
    <property type="evidence" value="ECO:0007669"/>
    <property type="project" value="UniProtKB-KW"/>
</dbReference>
<organism evidence="16 17">
    <name type="scientific">Steccherinum ochraceum</name>
    <dbReference type="NCBI Taxonomy" id="92696"/>
    <lineage>
        <taxon>Eukaryota</taxon>
        <taxon>Fungi</taxon>
        <taxon>Dikarya</taxon>
        <taxon>Basidiomycota</taxon>
        <taxon>Agaricomycotina</taxon>
        <taxon>Agaricomycetes</taxon>
        <taxon>Polyporales</taxon>
        <taxon>Steccherinaceae</taxon>
        <taxon>Steccherinum</taxon>
    </lineage>
</organism>
<sequence>MAGSGILLGSLLLLGATLLLLRPRRRQHYPPGPPPKPLIGNALDMPKVRPWEKYREWCRTYNSDIIYLSLPTHPVIIVNTVKVAMELLDKRSNIYSGRIRFYMVEMMSWDLHFGGMTYGARWRAHRQLFHKHFPPTDTDKYTDVQLREIRRFLSHALKSPQHTRKFIRQAITAIIVKILYGKQIDSMDDEYVVTAEKATEGLSIAVLPGGHLVEFFPILRHFPSWLPGGGSKRVAEKYIPYVRNLRNKAFLEVKSAFGKGTPRPCVVSSMIEDIHAAHGGTAEEAVQEDMAMNVAGSTYTAGADTTTSAAESFVLAMALYPDVQRKAQAELDRVIGSGRLPIWDDLDNLPYIRATVMETWRWMPVTPFGVPHCVTADDMYEGYHIPKGASVVPNVWAMLHNPEDYPDPENFVPDRFIGKDGKIDSSVRDPTPLLFGFGRRVCPGKHIAIKNLQMFIASVLLVFDISAGVDEDGKPNKLSAELLGAMVANPVTVPTGLKPRSAAAAQLVHESDLALSA</sequence>
<dbReference type="GO" id="GO:0016705">
    <property type="term" value="F:oxidoreductase activity, acting on paired donors, with incorporation or reduction of molecular oxygen"/>
    <property type="evidence" value="ECO:0007669"/>
    <property type="project" value="InterPro"/>
</dbReference>
<evidence type="ECO:0000256" key="6">
    <source>
        <dbReference type="ARBA" id="ARBA00022692"/>
    </source>
</evidence>
<evidence type="ECO:0008006" key="18">
    <source>
        <dbReference type="Google" id="ProtNLM"/>
    </source>
</evidence>
<dbReference type="EMBL" id="RWJN01000455">
    <property type="protein sequence ID" value="TCD61532.1"/>
    <property type="molecule type" value="Genomic_DNA"/>
</dbReference>
<keyword evidence="8" id="KW-1133">Transmembrane helix</keyword>
<dbReference type="CDD" id="cd11065">
    <property type="entry name" value="CYP64-like"/>
    <property type="match status" value="1"/>
</dbReference>
<name>A0A4R0R325_9APHY</name>
<dbReference type="PANTHER" id="PTHR46300">
    <property type="entry name" value="P450, PUTATIVE (EUROFUNG)-RELATED-RELATED"/>
    <property type="match status" value="1"/>
</dbReference>
<dbReference type="InterPro" id="IPR017972">
    <property type="entry name" value="Cyt_P450_CS"/>
</dbReference>
<keyword evidence="6" id="KW-0812">Transmembrane</keyword>
<dbReference type="Proteomes" id="UP000292702">
    <property type="component" value="Unassembled WGS sequence"/>
</dbReference>
<evidence type="ECO:0000256" key="9">
    <source>
        <dbReference type="ARBA" id="ARBA00023002"/>
    </source>
</evidence>
<keyword evidence="7 13" id="KW-0479">Metal-binding</keyword>
<dbReference type="PRINTS" id="PR00463">
    <property type="entry name" value="EP450I"/>
</dbReference>
<dbReference type="PRINTS" id="PR00385">
    <property type="entry name" value="P450"/>
</dbReference>
<keyword evidence="17" id="KW-1185">Reference proteome</keyword>
<evidence type="ECO:0000313" key="16">
    <source>
        <dbReference type="EMBL" id="TCD61532.1"/>
    </source>
</evidence>
<dbReference type="InterPro" id="IPR050364">
    <property type="entry name" value="Cytochrome_P450_fung"/>
</dbReference>
<protein>
    <recommendedName>
        <fullName evidence="18">Cytochrome P450</fullName>
    </recommendedName>
</protein>
<dbReference type="GO" id="GO:0016020">
    <property type="term" value="C:membrane"/>
    <property type="evidence" value="ECO:0007669"/>
    <property type="project" value="UniProtKB-SubCell"/>
</dbReference>
<dbReference type="PROSITE" id="PS00086">
    <property type="entry name" value="CYTOCHROME_P450"/>
    <property type="match status" value="1"/>
</dbReference>
<dbReference type="GO" id="GO:0005506">
    <property type="term" value="F:iron ion binding"/>
    <property type="evidence" value="ECO:0007669"/>
    <property type="project" value="InterPro"/>
</dbReference>
<evidence type="ECO:0000256" key="12">
    <source>
        <dbReference type="ARBA" id="ARBA00023136"/>
    </source>
</evidence>
<evidence type="ECO:0000256" key="14">
    <source>
        <dbReference type="RuleBase" id="RU000461"/>
    </source>
</evidence>
<dbReference type="InterPro" id="IPR002401">
    <property type="entry name" value="Cyt_P450_E_grp-I"/>
</dbReference>
<comment type="pathway">
    <text evidence="3">Secondary metabolite biosynthesis.</text>
</comment>
<evidence type="ECO:0000256" key="8">
    <source>
        <dbReference type="ARBA" id="ARBA00022989"/>
    </source>
</evidence>
<evidence type="ECO:0000313" key="17">
    <source>
        <dbReference type="Proteomes" id="UP000292702"/>
    </source>
</evidence>
<comment type="caution">
    <text evidence="16">The sequence shown here is derived from an EMBL/GenBank/DDBJ whole genome shotgun (WGS) entry which is preliminary data.</text>
</comment>
<dbReference type="SUPFAM" id="SSF48264">
    <property type="entry name" value="Cytochrome P450"/>
    <property type="match status" value="1"/>
</dbReference>
<reference evidence="16 17" key="1">
    <citation type="submission" date="2018-11" db="EMBL/GenBank/DDBJ databases">
        <title>Genome assembly of Steccherinum ochraceum LE-BIN_3174, the white-rot fungus of the Steccherinaceae family (The Residual Polyporoid clade, Polyporales, Basidiomycota).</title>
        <authorList>
            <person name="Fedorova T.V."/>
            <person name="Glazunova O.A."/>
            <person name="Landesman E.O."/>
            <person name="Moiseenko K.V."/>
            <person name="Psurtseva N.V."/>
            <person name="Savinova O.S."/>
            <person name="Shakhova N.V."/>
            <person name="Tyazhelova T.V."/>
            <person name="Vasina D.V."/>
        </authorList>
    </citation>
    <scope>NUCLEOTIDE SEQUENCE [LARGE SCALE GENOMIC DNA]</scope>
    <source>
        <strain evidence="16 17">LE-BIN_3174</strain>
    </source>
</reference>
<dbReference type="GO" id="GO:0020037">
    <property type="term" value="F:heme binding"/>
    <property type="evidence" value="ECO:0007669"/>
    <property type="project" value="InterPro"/>
</dbReference>
<evidence type="ECO:0000256" key="5">
    <source>
        <dbReference type="ARBA" id="ARBA00022617"/>
    </source>
</evidence>
<feature type="signal peptide" evidence="15">
    <location>
        <begin position="1"/>
        <end position="27"/>
    </location>
</feature>
<evidence type="ECO:0000256" key="4">
    <source>
        <dbReference type="ARBA" id="ARBA00010617"/>
    </source>
</evidence>
<feature type="binding site" description="axial binding residue" evidence="13">
    <location>
        <position position="442"/>
    </location>
    <ligand>
        <name>heme</name>
        <dbReference type="ChEBI" id="CHEBI:30413"/>
    </ligand>
    <ligandPart>
        <name>Fe</name>
        <dbReference type="ChEBI" id="CHEBI:18248"/>
    </ligandPart>
</feature>
<feature type="chain" id="PRO_5021030703" description="Cytochrome P450" evidence="15">
    <location>
        <begin position="28"/>
        <end position="517"/>
    </location>
</feature>
<dbReference type="Gene3D" id="1.10.630.10">
    <property type="entry name" value="Cytochrome P450"/>
    <property type="match status" value="1"/>
</dbReference>
<evidence type="ECO:0000256" key="10">
    <source>
        <dbReference type="ARBA" id="ARBA00023004"/>
    </source>
</evidence>
<dbReference type="PANTHER" id="PTHR46300:SF7">
    <property type="entry name" value="P450, PUTATIVE (EUROFUNG)-RELATED"/>
    <property type="match status" value="1"/>
</dbReference>
<accession>A0A4R0R325</accession>
<evidence type="ECO:0000256" key="7">
    <source>
        <dbReference type="ARBA" id="ARBA00022723"/>
    </source>
</evidence>
<dbReference type="AlphaFoldDB" id="A0A4R0R325"/>
<dbReference type="InterPro" id="IPR001128">
    <property type="entry name" value="Cyt_P450"/>
</dbReference>
<dbReference type="Pfam" id="PF00067">
    <property type="entry name" value="p450"/>
    <property type="match status" value="1"/>
</dbReference>
<dbReference type="InterPro" id="IPR036396">
    <property type="entry name" value="Cyt_P450_sf"/>
</dbReference>
<keyword evidence="5 13" id="KW-0349">Heme</keyword>
<comment type="similarity">
    <text evidence="4 14">Belongs to the cytochrome P450 family.</text>
</comment>
<keyword evidence="9 14" id="KW-0560">Oxidoreductase</keyword>
<evidence type="ECO:0000256" key="3">
    <source>
        <dbReference type="ARBA" id="ARBA00005179"/>
    </source>
</evidence>
<keyword evidence="11 14" id="KW-0503">Monooxygenase</keyword>
<keyword evidence="15" id="KW-0732">Signal</keyword>
<dbReference type="OrthoDB" id="3934656at2759"/>
<gene>
    <name evidence="16" type="ORF">EIP91_008276</name>
</gene>
<evidence type="ECO:0000256" key="2">
    <source>
        <dbReference type="ARBA" id="ARBA00004167"/>
    </source>
</evidence>
<keyword evidence="12" id="KW-0472">Membrane</keyword>